<evidence type="ECO:0000313" key="7">
    <source>
        <dbReference type="Proteomes" id="UP000784294"/>
    </source>
</evidence>
<dbReference type="OrthoDB" id="6259035at2759"/>
<reference evidence="6" key="1">
    <citation type="submission" date="2018-11" db="EMBL/GenBank/DDBJ databases">
        <authorList>
            <consortium name="Pathogen Informatics"/>
        </authorList>
    </citation>
    <scope>NUCLEOTIDE SEQUENCE</scope>
</reference>
<protein>
    <recommendedName>
        <fullName evidence="5">Integrin alpha third immunoglobulin-like domain-containing protein</fullName>
    </recommendedName>
</protein>
<dbReference type="Proteomes" id="UP000784294">
    <property type="component" value="Unassembled WGS sequence"/>
</dbReference>
<gene>
    <name evidence="6" type="ORF">PXEA_LOCUS15239</name>
</gene>
<keyword evidence="2" id="KW-0401">Integrin</keyword>
<evidence type="ECO:0000313" key="6">
    <source>
        <dbReference type="EMBL" id="VEL21799.1"/>
    </source>
</evidence>
<dbReference type="AlphaFoldDB" id="A0A3S5AEB9"/>
<comment type="subcellular location">
    <subcellularLocation>
        <location evidence="1">Membrane</location>
        <topology evidence="1">Single-pass type I membrane protein</topology>
    </subcellularLocation>
</comment>
<comment type="caution">
    <text evidence="6">The sequence shown here is derived from an EMBL/GenBank/DDBJ whole genome shotgun (WGS) entry which is preliminary data.</text>
</comment>
<organism evidence="6 7">
    <name type="scientific">Protopolystoma xenopodis</name>
    <dbReference type="NCBI Taxonomy" id="117903"/>
    <lineage>
        <taxon>Eukaryota</taxon>
        <taxon>Metazoa</taxon>
        <taxon>Spiralia</taxon>
        <taxon>Lophotrochozoa</taxon>
        <taxon>Platyhelminthes</taxon>
        <taxon>Monogenea</taxon>
        <taxon>Polyopisthocotylea</taxon>
        <taxon>Polystomatidea</taxon>
        <taxon>Polystomatidae</taxon>
        <taxon>Protopolystoma</taxon>
    </lineage>
</organism>
<keyword evidence="3" id="KW-0472">Membrane</keyword>
<evidence type="ECO:0000256" key="3">
    <source>
        <dbReference type="ARBA" id="ARBA00023136"/>
    </source>
</evidence>
<dbReference type="GO" id="GO:0016020">
    <property type="term" value="C:membrane"/>
    <property type="evidence" value="ECO:0007669"/>
    <property type="project" value="UniProtKB-SubCell"/>
</dbReference>
<sequence length="88" mass="9697">MQRVHPETLGPEVRHIYMVSNRGPSPLENLWVNLSLPVHTQEGDYLIYLLDRIRFPVADGGPPISVSVTPEVACPSLPPLSSSHSTNL</sequence>
<evidence type="ECO:0000256" key="1">
    <source>
        <dbReference type="ARBA" id="ARBA00004479"/>
    </source>
</evidence>
<proteinExistence type="predicted"/>
<dbReference type="EMBL" id="CAAALY010053167">
    <property type="protein sequence ID" value="VEL21799.1"/>
    <property type="molecule type" value="Genomic_DNA"/>
</dbReference>
<dbReference type="Gene3D" id="2.60.40.1530">
    <property type="entry name" value="ntegrin, alpha v. Chain A, domain 4"/>
    <property type="match status" value="1"/>
</dbReference>
<keyword evidence="4" id="KW-0325">Glycoprotein</keyword>
<dbReference type="GO" id="GO:0007229">
    <property type="term" value="P:integrin-mediated signaling pathway"/>
    <property type="evidence" value="ECO:0007669"/>
    <property type="project" value="UniProtKB-KW"/>
</dbReference>
<keyword evidence="7" id="KW-1185">Reference proteome</keyword>
<dbReference type="Pfam" id="PF20806">
    <property type="entry name" value="Integrin_A_Ig_3"/>
    <property type="match status" value="1"/>
</dbReference>
<dbReference type="InterPro" id="IPR048286">
    <property type="entry name" value="Integrin_alpha_Ig-like_3"/>
</dbReference>
<evidence type="ECO:0000259" key="5">
    <source>
        <dbReference type="Pfam" id="PF20806"/>
    </source>
</evidence>
<accession>A0A3S5AEB9</accession>
<feature type="domain" description="Integrin alpha third immunoglobulin-like" evidence="5">
    <location>
        <begin position="7"/>
        <end position="51"/>
    </location>
</feature>
<evidence type="ECO:0000256" key="2">
    <source>
        <dbReference type="ARBA" id="ARBA00023037"/>
    </source>
</evidence>
<dbReference type="SUPFAM" id="SSF69179">
    <property type="entry name" value="Integrin domains"/>
    <property type="match status" value="1"/>
</dbReference>
<dbReference type="InterPro" id="IPR032695">
    <property type="entry name" value="Integrin_dom_sf"/>
</dbReference>
<name>A0A3S5AEB9_9PLAT</name>
<evidence type="ECO:0000256" key="4">
    <source>
        <dbReference type="ARBA" id="ARBA00023180"/>
    </source>
</evidence>